<reference evidence="4" key="2">
    <citation type="submission" date="2021-03" db="UniProtKB">
        <authorList>
            <consortium name="EnsemblPlants"/>
        </authorList>
    </citation>
    <scope>IDENTIFICATION</scope>
</reference>
<keyword evidence="2 3" id="KW-0808">Transferase</keyword>
<dbReference type="FunFam" id="3.40.50.2000:FF:000056">
    <property type="entry name" value="Glycosyltransferase"/>
    <property type="match status" value="1"/>
</dbReference>
<evidence type="ECO:0000256" key="3">
    <source>
        <dbReference type="RuleBase" id="RU003718"/>
    </source>
</evidence>
<dbReference type="GO" id="GO:0035251">
    <property type="term" value="F:UDP-glucosyltransferase activity"/>
    <property type="evidence" value="ECO:0007669"/>
    <property type="project" value="InterPro"/>
</dbReference>
<dbReference type="Proteomes" id="UP000596660">
    <property type="component" value="Unplaced"/>
</dbReference>
<dbReference type="EnsemblPlants" id="AUR62027239-RA">
    <property type="protein sequence ID" value="AUR62027239-RA:cds"/>
    <property type="gene ID" value="AUR62027239"/>
</dbReference>
<accession>A0A803MCP6</accession>
<organism evidence="4 5">
    <name type="scientific">Chenopodium quinoa</name>
    <name type="common">Quinoa</name>
    <dbReference type="NCBI Taxonomy" id="63459"/>
    <lineage>
        <taxon>Eukaryota</taxon>
        <taxon>Viridiplantae</taxon>
        <taxon>Streptophyta</taxon>
        <taxon>Embryophyta</taxon>
        <taxon>Tracheophyta</taxon>
        <taxon>Spermatophyta</taxon>
        <taxon>Magnoliopsida</taxon>
        <taxon>eudicotyledons</taxon>
        <taxon>Gunneridae</taxon>
        <taxon>Pentapetalae</taxon>
        <taxon>Caryophyllales</taxon>
        <taxon>Chenopodiaceae</taxon>
        <taxon>Chenopodioideae</taxon>
        <taxon>Atripliceae</taxon>
        <taxon>Chenopodium</taxon>
    </lineage>
</organism>
<evidence type="ECO:0000313" key="5">
    <source>
        <dbReference type="Proteomes" id="UP000596660"/>
    </source>
</evidence>
<comment type="similarity">
    <text evidence="1 3">Belongs to the UDP-glycosyltransferase family.</text>
</comment>
<protein>
    <submittedName>
        <fullName evidence="4">Uncharacterized protein</fullName>
    </submittedName>
</protein>
<dbReference type="InterPro" id="IPR035595">
    <property type="entry name" value="UDP_glycos_trans_CS"/>
</dbReference>
<dbReference type="InterPro" id="IPR050481">
    <property type="entry name" value="UDP-glycosyltransf_plant"/>
</dbReference>
<dbReference type="Pfam" id="PF00201">
    <property type="entry name" value="UDPGT"/>
    <property type="match status" value="1"/>
</dbReference>
<dbReference type="PANTHER" id="PTHR48048:SF45">
    <property type="entry name" value="GLYCOSYLTRANSFERASE"/>
    <property type="match status" value="1"/>
</dbReference>
<keyword evidence="5" id="KW-1185">Reference proteome</keyword>
<evidence type="ECO:0000313" key="4">
    <source>
        <dbReference type="EnsemblPlants" id="AUR62027239-RA:cds"/>
    </source>
</evidence>
<evidence type="ECO:0000256" key="2">
    <source>
        <dbReference type="ARBA" id="ARBA00022679"/>
    </source>
</evidence>
<dbReference type="CDD" id="cd03784">
    <property type="entry name" value="GT1_Gtf-like"/>
    <property type="match status" value="1"/>
</dbReference>
<keyword evidence="3" id="KW-0328">Glycosyltransferase</keyword>
<dbReference type="SUPFAM" id="SSF53756">
    <property type="entry name" value="UDP-Glycosyltransferase/glycogen phosphorylase"/>
    <property type="match status" value="1"/>
</dbReference>
<evidence type="ECO:0000256" key="1">
    <source>
        <dbReference type="ARBA" id="ARBA00009995"/>
    </source>
</evidence>
<dbReference type="AlphaFoldDB" id="A0A803MCP6"/>
<dbReference type="PANTHER" id="PTHR48048">
    <property type="entry name" value="GLYCOSYLTRANSFERASE"/>
    <property type="match status" value="1"/>
</dbReference>
<reference evidence="4" key="1">
    <citation type="journal article" date="2017" name="Nature">
        <title>The genome of Chenopodium quinoa.</title>
        <authorList>
            <person name="Jarvis D.E."/>
            <person name="Ho Y.S."/>
            <person name="Lightfoot D.J."/>
            <person name="Schmoeckel S.M."/>
            <person name="Li B."/>
            <person name="Borm T.J.A."/>
            <person name="Ohyanagi H."/>
            <person name="Mineta K."/>
            <person name="Michell C.T."/>
            <person name="Saber N."/>
            <person name="Kharbatia N.M."/>
            <person name="Rupper R.R."/>
            <person name="Sharp A.R."/>
            <person name="Dally N."/>
            <person name="Boughton B.A."/>
            <person name="Woo Y.H."/>
            <person name="Gao G."/>
            <person name="Schijlen E.G.W.M."/>
            <person name="Guo X."/>
            <person name="Momin A.A."/>
            <person name="Negrao S."/>
            <person name="Al-Babili S."/>
            <person name="Gehring C."/>
            <person name="Roessner U."/>
            <person name="Jung C."/>
            <person name="Murphy K."/>
            <person name="Arold S.T."/>
            <person name="Gojobori T."/>
            <person name="van der Linden C.G."/>
            <person name="van Loo E.N."/>
            <person name="Jellen E.N."/>
            <person name="Maughan P.J."/>
            <person name="Tester M."/>
        </authorList>
    </citation>
    <scope>NUCLEOTIDE SEQUENCE [LARGE SCALE GENOMIC DNA]</scope>
    <source>
        <strain evidence="4">cv. PI 614886</strain>
    </source>
</reference>
<proteinExistence type="inferred from homology"/>
<dbReference type="Gene3D" id="3.40.50.2000">
    <property type="entry name" value="Glycogen Phosphorylase B"/>
    <property type="match status" value="2"/>
</dbReference>
<name>A0A803MCP6_CHEQI</name>
<dbReference type="Gramene" id="AUR62027239-RA">
    <property type="protein sequence ID" value="AUR62027239-RA:cds"/>
    <property type="gene ID" value="AUR62027239"/>
</dbReference>
<dbReference type="PROSITE" id="PS00375">
    <property type="entry name" value="UDPGT"/>
    <property type="match status" value="1"/>
</dbReference>
<dbReference type="InterPro" id="IPR002213">
    <property type="entry name" value="UDP_glucos_trans"/>
</dbReference>
<sequence>MSNTQVAELVFVPAPSFLSHFVPAIELAKLITKRNQHISILILILDNPTNSHNTKAFVESKSVDASSHGRLTFLTLPPLSLLPDPSASPNLIIELNKPLIKQAIDNRIQASFATDHIKELAIGLERSGYPFLWTLPKKVTSVEGVEKHVDDDPYGDLLPESFLGRTRERGKVIGWAPQVAILAHPAVGGFLSHCGWSSTLETLWFRVPVATWPLFADHQLVASMLVKELGLAVEIRMDYQHAFKTKKGSILV</sequence>